<feature type="domain" description="AMP-dependent synthetase/ligase" evidence="3">
    <location>
        <begin position="359"/>
        <end position="718"/>
    </location>
</feature>
<dbReference type="InterPro" id="IPR045851">
    <property type="entry name" value="AMP-bd_C_sf"/>
</dbReference>
<protein>
    <submittedName>
        <fullName evidence="4">Acyl--CoA ligase</fullName>
    </submittedName>
</protein>
<evidence type="ECO:0000256" key="2">
    <source>
        <dbReference type="ARBA" id="ARBA00022598"/>
    </source>
</evidence>
<sequence>MFNPFNEANKAFYPFISYLKKKLKKGDVILDIWSRTGWSTAMLSGLFPEQKIISIWEGDTDVLGYNGFAYWFSNQEIPSNVEIYFCNLKEKLPFEDQSIAFVFGFDLLHRQLKTNLIPEILRVSQDNALIVFPHVHLSNNEPVPYFSRCGDLIHGRDYEAFFEQLKHMNKSAYVFSEPDLYRKSFDQNFQAKANPDTADYNGLIAIAPTKIDLESELQSYNFFDYFEINAANILLNPLLEVDSNNQIIYRKSDLEDEILNLLQNHPVYEAQLEKTLGYHLSNEELILLYWARKCRTCSFIQKQLGLDETNFKKIITKLERLDIIQIVPITSKQVRLQHYFSHQEFIDAPELMNLQTLWQRSVRNFPENTFAFDRTDETFYNYREFNEIVNCITYTLQQKGFKKGDTIILEADIHFEAMGLFWACMNLGVVFVPINSDLPEALFNDLIVQYQPKIVFLNYSTKTIENPKVETVYFDSEDFNETGTKLFFSDWLLENEEMTPLLALHENDLAVILHTSGSSGKPKGVLLTHGQLFQSAINMVTTYKITNQDKYHSIGNLDSMSGLRNACLVTATAGASCVLPSKDERNNISALLDGIYEADISFLVASPSLLNQFLSKKEVKNRLAKVSTVLSTGSNLSKQLKELFFEKTTKKILNYYGLTETTGFCLGETHVSYQDIGHNIGKTIDCIAQIVDKNNQEVPIGIIGELRIYSYCNTQGYHSNNPDFDGVQTWFYTGDLAKKTILGTIELTGRKKDFIKNARSEIVYFQEIEDVVQALEEVVDTGLISFFDNESEKLALFVEIANQNTTTEIGIGTIKEKISKQLGQSKVPSVIKIIEKMPRTSHGKIIKTELQKYL</sequence>
<evidence type="ECO:0000259" key="3">
    <source>
        <dbReference type="Pfam" id="PF00501"/>
    </source>
</evidence>
<evidence type="ECO:0000313" key="4">
    <source>
        <dbReference type="EMBL" id="MBC5862064.1"/>
    </source>
</evidence>
<dbReference type="Gene3D" id="3.40.50.150">
    <property type="entry name" value="Vaccinia Virus protein VP39"/>
    <property type="match status" value="1"/>
</dbReference>
<dbReference type="PROSITE" id="PS00455">
    <property type="entry name" value="AMP_BINDING"/>
    <property type="match status" value="1"/>
</dbReference>
<dbReference type="PANTHER" id="PTHR43201">
    <property type="entry name" value="ACYL-COA SYNTHETASE"/>
    <property type="match status" value="1"/>
</dbReference>
<organism evidence="4 5">
    <name type="scientific">Flavobacterium turcicum</name>
    <dbReference type="NCBI Taxonomy" id="2764718"/>
    <lineage>
        <taxon>Bacteria</taxon>
        <taxon>Pseudomonadati</taxon>
        <taxon>Bacteroidota</taxon>
        <taxon>Flavobacteriia</taxon>
        <taxon>Flavobacteriales</taxon>
        <taxon>Flavobacteriaceae</taxon>
        <taxon>Flavobacterium</taxon>
    </lineage>
</organism>
<name>A0ABR7JC41_9FLAO</name>
<dbReference type="SUPFAM" id="SSF53335">
    <property type="entry name" value="S-adenosyl-L-methionine-dependent methyltransferases"/>
    <property type="match status" value="1"/>
</dbReference>
<accession>A0ABR7JC41</accession>
<dbReference type="GO" id="GO:0016874">
    <property type="term" value="F:ligase activity"/>
    <property type="evidence" value="ECO:0007669"/>
    <property type="project" value="UniProtKB-KW"/>
</dbReference>
<dbReference type="InterPro" id="IPR020845">
    <property type="entry name" value="AMP-binding_CS"/>
</dbReference>
<dbReference type="Gene3D" id="3.40.50.12780">
    <property type="entry name" value="N-terminal domain of ligase-like"/>
    <property type="match status" value="1"/>
</dbReference>
<comment type="similarity">
    <text evidence="1">Belongs to the ATP-dependent AMP-binding enzyme family.</text>
</comment>
<dbReference type="EMBL" id="JACRUM010000001">
    <property type="protein sequence ID" value="MBC5862064.1"/>
    <property type="molecule type" value="Genomic_DNA"/>
</dbReference>
<comment type="caution">
    <text evidence="4">The sequence shown here is derived from an EMBL/GenBank/DDBJ whole genome shotgun (WGS) entry which is preliminary data.</text>
</comment>
<dbReference type="SUPFAM" id="SSF56801">
    <property type="entry name" value="Acetyl-CoA synthetase-like"/>
    <property type="match status" value="1"/>
</dbReference>
<dbReference type="InterPro" id="IPR042099">
    <property type="entry name" value="ANL_N_sf"/>
</dbReference>
<gene>
    <name evidence="4" type="ORF">H8R26_01390</name>
</gene>
<proteinExistence type="inferred from homology"/>
<dbReference type="PANTHER" id="PTHR43201:SF5">
    <property type="entry name" value="MEDIUM-CHAIN ACYL-COA LIGASE ACSF2, MITOCHONDRIAL"/>
    <property type="match status" value="1"/>
</dbReference>
<dbReference type="RefSeq" id="WP_166132718.1">
    <property type="nucleotide sequence ID" value="NZ_JAAOBY010000001.1"/>
</dbReference>
<evidence type="ECO:0000313" key="5">
    <source>
        <dbReference type="Proteomes" id="UP000621670"/>
    </source>
</evidence>
<keyword evidence="2 4" id="KW-0436">Ligase</keyword>
<reference evidence="4 5" key="1">
    <citation type="submission" date="2020-08" db="EMBL/GenBank/DDBJ databases">
        <title>Description of novel Flavobacterium F-400 isolate.</title>
        <authorList>
            <person name="Saticioglu I."/>
            <person name="Duman M."/>
            <person name="Altun S."/>
        </authorList>
    </citation>
    <scope>NUCLEOTIDE SEQUENCE [LARGE SCALE GENOMIC DNA]</scope>
    <source>
        <strain evidence="4 5">F-400</strain>
    </source>
</reference>
<dbReference type="Pfam" id="PF00501">
    <property type="entry name" value="AMP-binding"/>
    <property type="match status" value="1"/>
</dbReference>
<evidence type="ECO:0000256" key="1">
    <source>
        <dbReference type="ARBA" id="ARBA00006432"/>
    </source>
</evidence>
<dbReference type="InterPro" id="IPR000873">
    <property type="entry name" value="AMP-dep_synth/lig_dom"/>
</dbReference>
<dbReference type="Gene3D" id="3.30.300.30">
    <property type="match status" value="1"/>
</dbReference>
<dbReference type="InterPro" id="IPR029063">
    <property type="entry name" value="SAM-dependent_MTases_sf"/>
</dbReference>
<keyword evidence="5" id="KW-1185">Reference proteome</keyword>
<dbReference type="Proteomes" id="UP000621670">
    <property type="component" value="Unassembled WGS sequence"/>
</dbReference>